<accession>A0A1G1WLS6</accession>
<organism evidence="1 2">
    <name type="scientific">Candidatus Woykebacteria bacterium RIFCSPHIGHO2_02_FULL_43_16b</name>
    <dbReference type="NCBI Taxonomy" id="1802601"/>
    <lineage>
        <taxon>Bacteria</taxon>
        <taxon>Candidatus Woykeibacteriota</taxon>
    </lineage>
</organism>
<dbReference type="Proteomes" id="UP000177821">
    <property type="component" value="Unassembled WGS sequence"/>
</dbReference>
<comment type="caution">
    <text evidence="1">The sequence shown here is derived from an EMBL/GenBank/DDBJ whole genome shotgun (WGS) entry which is preliminary data.</text>
</comment>
<evidence type="ECO:0000313" key="1">
    <source>
        <dbReference type="EMBL" id="OGY28692.1"/>
    </source>
</evidence>
<protein>
    <submittedName>
        <fullName evidence="1">Uncharacterized protein</fullName>
    </submittedName>
</protein>
<evidence type="ECO:0000313" key="2">
    <source>
        <dbReference type="Proteomes" id="UP000177821"/>
    </source>
</evidence>
<proteinExistence type="predicted"/>
<reference evidence="1 2" key="1">
    <citation type="journal article" date="2016" name="Nat. Commun.">
        <title>Thousands of microbial genomes shed light on interconnected biogeochemical processes in an aquifer system.</title>
        <authorList>
            <person name="Anantharaman K."/>
            <person name="Brown C.T."/>
            <person name="Hug L.A."/>
            <person name="Sharon I."/>
            <person name="Castelle C.J."/>
            <person name="Probst A.J."/>
            <person name="Thomas B.C."/>
            <person name="Singh A."/>
            <person name="Wilkins M.J."/>
            <person name="Karaoz U."/>
            <person name="Brodie E.L."/>
            <person name="Williams K.H."/>
            <person name="Hubbard S.S."/>
            <person name="Banfield J.F."/>
        </authorList>
    </citation>
    <scope>NUCLEOTIDE SEQUENCE [LARGE SCALE GENOMIC DNA]</scope>
</reference>
<dbReference type="AlphaFoldDB" id="A0A1G1WLS6"/>
<gene>
    <name evidence="1" type="ORF">A3J50_01080</name>
</gene>
<name>A0A1G1WLS6_9BACT</name>
<dbReference type="EMBL" id="MHCX01000045">
    <property type="protein sequence ID" value="OGY28692.1"/>
    <property type="molecule type" value="Genomic_DNA"/>
</dbReference>
<sequence>MPVGVIHTTRAFLERLRREAPSDEDHIHTVVRAEIAYGFNIPPTNVESRWIVCESAQNGVDLNVDIEFSYDPNDPNRFTLNDIEVIEFHLLHKLELCADMRGWRTVSVSPKPSYQGRFTMSEFEDGKLVRTVGSNREAVTRTNVTRTKEKITRSQE</sequence>